<evidence type="ECO:0000313" key="1">
    <source>
        <dbReference type="EMBL" id="GIY65056.1"/>
    </source>
</evidence>
<gene>
    <name evidence="1" type="ORF">CEXT_88961</name>
</gene>
<organism evidence="1 2">
    <name type="scientific">Caerostris extrusa</name>
    <name type="common">Bark spider</name>
    <name type="synonym">Caerostris bankana</name>
    <dbReference type="NCBI Taxonomy" id="172846"/>
    <lineage>
        <taxon>Eukaryota</taxon>
        <taxon>Metazoa</taxon>
        <taxon>Ecdysozoa</taxon>
        <taxon>Arthropoda</taxon>
        <taxon>Chelicerata</taxon>
        <taxon>Arachnida</taxon>
        <taxon>Araneae</taxon>
        <taxon>Araneomorphae</taxon>
        <taxon>Entelegynae</taxon>
        <taxon>Araneoidea</taxon>
        <taxon>Araneidae</taxon>
        <taxon>Caerostris</taxon>
    </lineage>
</organism>
<dbReference type="EMBL" id="BPLR01013955">
    <property type="protein sequence ID" value="GIY65056.1"/>
    <property type="molecule type" value="Genomic_DNA"/>
</dbReference>
<accession>A0AAV4V519</accession>
<evidence type="ECO:0000313" key="2">
    <source>
        <dbReference type="Proteomes" id="UP001054945"/>
    </source>
</evidence>
<comment type="caution">
    <text evidence="1">The sequence shown here is derived from an EMBL/GenBank/DDBJ whole genome shotgun (WGS) entry which is preliminary data.</text>
</comment>
<sequence length="207" mass="23510">MPTERCFRQATPSDIAKFSRSSEENLTAWDSRRKGPLTEFICQIFIPLGPLYRMESFFYSTWPCSWAKAKPRALSTRVVGDGDSLLCGMIRLLYHALRNRFPCRKDKHFVVTFFHSIQQNREIVACVTLGNIVIARLSTNDKCMRKNDYGKWGGMQVTRPLTPRLSSDPSVGESSLRPGFLVLKSPSSLLGFFESVPLCWSPDLSCM</sequence>
<reference evidence="1 2" key="1">
    <citation type="submission" date="2021-06" db="EMBL/GenBank/DDBJ databases">
        <title>Caerostris extrusa draft genome.</title>
        <authorList>
            <person name="Kono N."/>
            <person name="Arakawa K."/>
        </authorList>
    </citation>
    <scope>NUCLEOTIDE SEQUENCE [LARGE SCALE GENOMIC DNA]</scope>
</reference>
<name>A0AAV4V519_CAEEX</name>
<keyword evidence="2" id="KW-1185">Reference proteome</keyword>
<dbReference type="Proteomes" id="UP001054945">
    <property type="component" value="Unassembled WGS sequence"/>
</dbReference>
<dbReference type="AlphaFoldDB" id="A0AAV4V519"/>
<proteinExistence type="predicted"/>
<protein>
    <submittedName>
        <fullName evidence="1">Uncharacterized protein</fullName>
    </submittedName>
</protein>